<dbReference type="Gene3D" id="2.60.40.10">
    <property type="entry name" value="Immunoglobulins"/>
    <property type="match status" value="1"/>
</dbReference>
<keyword evidence="2" id="KW-0119">Carbohydrate metabolism</keyword>
<proteinExistence type="predicted"/>
<reference evidence="5 6" key="1">
    <citation type="submission" date="2019-09" db="EMBL/GenBank/DDBJ databases">
        <title>Vancomyinc resistant enterococci isolated from farm animals in Switzerland.</title>
        <authorList>
            <person name="Stevens M.J.A."/>
            <person name="Stephan R."/>
            <person name="Morach M."/>
            <person name="Nuesch-Inderbinen M."/>
        </authorList>
    </citation>
    <scope>NUCLEOTIDE SEQUENCE [LARGE SCALE GENOMIC DNA]</scope>
    <source>
        <strain evidence="5 6">GH27</strain>
    </source>
</reference>
<evidence type="ECO:0000259" key="3">
    <source>
        <dbReference type="PROSITE" id="PS50853"/>
    </source>
</evidence>
<dbReference type="GO" id="GO:0004553">
    <property type="term" value="F:hydrolase activity, hydrolyzing O-glycosyl compounds"/>
    <property type="evidence" value="ECO:0007669"/>
    <property type="project" value="InterPro"/>
</dbReference>
<dbReference type="Gene3D" id="3.40.390.80">
    <property type="entry name" value="Peptidase M60, enhancin-like domain 2"/>
    <property type="match status" value="1"/>
</dbReference>
<dbReference type="Pfam" id="PF13402">
    <property type="entry name" value="Peptidase_M60"/>
    <property type="match status" value="1"/>
</dbReference>
<dbReference type="CDD" id="cd00063">
    <property type="entry name" value="FN3"/>
    <property type="match status" value="1"/>
</dbReference>
<keyword evidence="2" id="KW-0624">Polysaccharide degradation</keyword>
<dbReference type="InterPro" id="IPR003961">
    <property type="entry name" value="FN3_dom"/>
</dbReference>
<dbReference type="SUPFAM" id="SSF51055">
    <property type="entry name" value="Carbohydrate binding domain"/>
    <property type="match status" value="2"/>
</dbReference>
<name>A0A5N0Z1P1_9ENTE</name>
<organism evidence="5 6">
    <name type="scientific">Enterococcus durans</name>
    <dbReference type="NCBI Taxonomy" id="53345"/>
    <lineage>
        <taxon>Bacteria</taxon>
        <taxon>Bacillati</taxon>
        <taxon>Bacillota</taxon>
        <taxon>Bacilli</taxon>
        <taxon>Lactobacillales</taxon>
        <taxon>Enterococcaceae</taxon>
        <taxon>Enterococcus</taxon>
    </lineage>
</organism>
<dbReference type="Gene3D" id="2.60.120.1250">
    <property type="entry name" value="Peptidase M60, enhancin-like domain 1"/>
    <property type="match status" value="1"/>
</dbReference>
<dbReference type="GO" id="GO:0005576">
    <property type="term" value="C:extracellular region"/>
    <property type="evidence" value="ECO:0007669"/>
    <property type="project" value="InterPro"/>
</dbReference>
<dbReference type="InterPro" id="IPR031161">
    <property type="entry name" value="Peptidase_M60_dom"/>
</dbReference>
<evidence type="ECO:0000259" key="4">
    <source>
        <dbReference type="PROSITE" id="PS51723"/>
    </source>
</evidence>
<dbReference type="CDD" id="cd12215">
    <property type="entry name" value="ChiC_BD"/>
    <property type="match status" value="2"/>
</dbReference>
<gene>
    <name evidence="5" type="ORF">F6X95_02245</name>
</gene>
<dbReference type="InterPro" id="IPR013783">
    <property type="entry name" value="Ig-like_fold"/>
</dbReference>
<dbReference type="InterPro" id="IPR036116">
    <property type="entry name" value="FN3_sf"/>
</dbReference>
<dbReference type="Pfam" id="PF02839">
    <property type="entry name" value="CBM_5_12"/>
    <property type="match status" value="2"/>
</dbReference>
<dbReference type="Proteomes" id="UP000326078">
    <property type="component" value="Unassembled WGS sequence"/>
</dbReference>
<dbReference type="RefSeq" id="WP_104662135.1">
    <property type="nucleotide sequence ID" value="NZ_PTWL01000202.1"/>
</dbReference>
<sequence>MKNKKKILFCCSVLGIILFSNRLNVEVKGNEREIVSSATKSNQNIAKRLEIKQSEHVGNYRTRILDNSFGPSTNQSTGIYKQMHEAIEIYVDEQTDQRNMPSYTISSMALNDYHEGANFGTPLKKGKNVIAGNVEGIIHIQNETDPTPQGSIHVEIKGGITVPRFILGEMTNQQWRELVNNYPDAPGYELVGDRVLITGSDRSIYLVKDPTKILETQEKVVKLHDQTAGLDGSSAIHRNPIGLVQHMRETKDSNYFMYAYYQHTAYHTDTMDALLEPEKLNQWGMWHEIGHTYQMNRMDWYDMVEVTVNIYSLRAQKAFGQRSRLEEDNTYREMFKYLNQTKKEFDKQDLWIRLGMFWQLELAFGEDFYPNLHKHYREEQKSLSSEQVKRQYFVVSASKISGKNLTPFFEQWGIEVTNESKKELAGLPKLTKKIWEYRDEMTGEVGDIEEEKDTQAPTIPTNIKAAIVTSDSVQLSWNPSTDNTGVTGYNIYRNGQWLAKTEQINFSDLNLNSNTTYIYQISAYDAKNNESDKSQSLVVTTKEENSSSDTWMKESIYVEGDIVTYKGINYRAKWWNKGAVPDVSDVWEAINDPGNQQWSKEKVYVLGDIVIYNGVTYRAKWWVKGEAPDVSQAWETIGGRAGSFSSMEDKMIEPSQVE</sequence>
<dbReference type="Gene3D" id="2.10.10.20">
    <property type="entry name" value="Carbohydrate-binding module superfamily 5/12"/>
    <property type="match status" value="2"/>
</dbReference>
<dbReference type="AlphaFoldDB" id="A0A5N0Z1P1"/>
<dbReference type="InterPro" id="IPR051244">
    <property type="entry name" value="TCAF"/>
</dbReference>
<accession>A0A5N0Z1P1</accession>
<dbReference type="Gene3D" id="1.10.390.30">
    <property type="entry name" value="Peptidase M60, enhancin-like domain 3"/>
    <property type="match status" value="1"/>
</dbReference>
<comment type="caution">
    <text evidence="5">The sequence shown here is derived from an EMBL/GenBank/DDBJ whole genome shotgun (WGS) entry which is preliminary data.</text>
</comment>
<dbReference type="GO" id="GO:0000272">
    <property type="term" value="P:polysaccharide catabolic process"/>
    <property type="evidence" value="ECO:0007669"/>
    <property type="project" value="UniProtKB-KW"/>
</dbReference>
<protein>
    <submittedName>
        <fullName evidence="5">S-layer protein</fullName>
    </submittedName>
</protein>
<dbReference type="PANTHER" id="PTHR15730">
    <property type="entry name" value="EXPERIMENTAL AUTOIMMUNE PROSTATITIS ANTIGEN 2-RELATED"/>
    <property type="match status" value="1"/>
</dbReference>
<feature type="domain" description="Peptidase M60" evidence="4">
    <location>
        <begin position="72"/>
        <end position="365"/>
    </location>
</feature>
<evidence type="ECO:0000313" key="6">
    <source>
        <dbReference type="Proteomes" id="UP000326078"/>
    </source>
</evidence>
<keyword evidence="1" id="KW-0378">Hydrolase</keyword>
<dbReference type="SMART" id="SM00495">
    <property type="entry name" value="ChtBD3"/>
    <property type="match status" value="2"/>
</dbReference>
<evidence type="ECO:0000313" key="5">
    <source>
        <dbReference type="EMBL" id="KAA9208106.1"/>
    </source>
</evidence>
<dbReference type="InterPro" id="IPR042279">
    <property type="entry name" value="Pep_M60_3"/>
</dbReference>
<dbReference type="EMBL" id="VYUT01000002">
    <property type="protein sequence ID" value="KAA9208106.1"/>
    <property type="molecule type" value="Genomic_DNA"/>
</dbReference>
<feature type="domain" description="Fibronectin type-III" evidence="3">
    <location>
        <begin position="459"/>
        <end position="544"/>
    </location>
</feature>
<dbReference type="SMART" id="SM01276">
    <property type="entry name" value="M60-like"/>
    <property type="match status" value="1"/>
</dbReference>
<dbReference type="Pfam" id="PF00041">
    <property type="entry name" value="fn3"/>
    <property type="match status" value="1"/>
</dbReference>
<dbReference type="SUPFAM" id="SSF49265">
    <property type="entry name" value="Fibronectin type III"/>
    <property type="match status" value="1"/>
</dbReference>
<evidence type="ECO:0000256" key="2">
    <source>
        <dbReference type="ARBA" id="ARBA00023326"/>
    </source>
</evidence>
<evidence type="ECO:0000256" key="1">
    <source>
        <dbReference type="ARBA" id="ARBA00022801"/>
    </source>
</evidence>
<dbReference type="InterPro" id="IPR036573">
    <property type="entry name" value="CBM_sf_5/12"/>
</dbReference>
<dbReference type="InterPro" id="IPR003610">
    <property type="entry name" value="CBM5/12"/>
</dbReference>
<dbReference type="GO" id="GO:0030246">
    <property type="term" value="F:carbohydrate binding"/>
    <property type="evidence" value="ECO:0007669"/>
    <property type="project" value="InterPro"/>
</dbReference>
<dbReference type="SMART" id="SM00060">
    <property type="entry name" value="FN3"/>
    <property type="match status" value="1"/>
</dbReference>
<dbReference type="PROSITE" id="PS51723">
    <property type="entry name" value="PEPTIDASE_M60"/>
    <property type="match status" value="1"/>
</dbReference>
<dbReference type="PROSITE" id="PS50853">
    <property type="entry name" value="FN3"/>
    <property type="match status" value="1"/>
</dbReference>
<dbReference type="PANTHER" id="PTHR15730:SF5">
    <property type="entry name" value="SI:CH211-210B2.2-RELATED"/>
    <property type="match status" value="1"/>
</dbReference>